<comment type="caution">
    <text evidence="1">The sequence shown here is derived from an EMBL/GenBank/DDBJ whole genome shotgun (WGS) entry which is preliminary data.</text>
</comment>
<evidence type="ECO:0000313" key="2">
    <source>
        <dbReference type="Proteomes" id="UP001238496"/>
    </source>
</evidence>
<dbReference type="Pfam" id="PF06995">
    <property type="entry name" value="Phage_P2_GpU"/>
    <property type="match status" value="1"/>
</dbReference>
<name>A0ABU0GAE9_9HYPH</name>
<keyword evidence="2" id="KW-1185">Reference proteome</keyword>
<dbReference type="RefSeq" id="WP_307374689.1">
    <property type="nucleotide sequence ID" value="NZ_JAUSUW010000010.1"/>
</dbReference>
<dbReference type="InterPro" id="IPR009734">
    <property type="entry name" value="Myoviridae_GpU"/>
</dbReference>
<sequence>MLMAFGPFRFTVPTYSVETLRRSVQPRVEAQPVIGALPTLHRLGPANEQITLSSTFHPHHLNGRGLAQLSGIRQVVNALQPMMLTHIDGARPNVFGLWIAAGLEDESTMFDPSGKPSQVTTTLTLLQYGGGAASARAIAMGVVAGSLGISASIGAGGISVSAGISAGISFGGVNVSAGFKIGF</sequence>
<organism evidence="1 2">
    <name type="scientific">Peteryoungia aggregata LMG 23059</name>
    <dbReference type="NCBI Taxonomy" id="1368425"/>
    <lineage>
        <taxon>Bacteria</taxon>
        <taxon>Pseudomonadati</taxon>
        <taxon>Pseudomonadota</taxon>
        <taxon>Alphaproteobacteria</taxon>
        <taxon>Hyphomicrobiales</taxon>
        <taxon>Rhizobiaceae</taxon>
        <taxon>Peteryoungia</taxon>
    </lineage>
</organism>
<dbReference type="Proteomes" id="UP001238496">
    <property type="component" value="Unassembled WGS sequence"/>
</dbReference>
<proteinExistence type="predicted"/>
<protein>
    <submittedName>
        <fullName evidence="1">Phage protein U</fullName>
    </submittedName>
</protein>
<accession>A0ABU0GAE9</accession>
<dbReference type="EMBL" id="JAUSUW010000010">
    <property type="protein sequence ID" value="MDQ0422278.1"/>
    <property type="molecule type" value="Genomic_DNA"/>
</dbReference>
<evidence type="ECO:0000313" key="1">
    <source>
        <dbReference type="EMBL" id="MDQ0422278.1"/>
    </source>
</evidence>
<gene>
    <name evidence="1" type="ORF">J2045_003326</name>
</gene>
<reference evidence="1 2" key="1">
    <citation type="submission" date="2023-07" db="EMBL/GenBank/DDBJ databases">
        <title>Genomic Encyclopedia of Type Strains, Phase IV (KMG-IV): sequencing the most valuable type-strain genomes for metagenomic binning, comparative biology and taxonomic classification.</title>
        <authorList>
            <person name="Goeker M."/>
        </authorList>
    </citation>
    <scope>NUCLEOTIDE SEQUENCE [LARGE SCALE GENOMIC DNA]</scope>
    <source>
        <strain evidence="1 2">DSM 1111</strain>
    </source>
</reference>